<dbReference type="GO" id="GO:0042773">
    <property type="term" value="P:ATP synthesis coupled electron transport"/>
    <property type="evidence" value="ECO:0007669"/>
    <property type="project" value="TreeGrafter"/>
</dbReference>
<evidence type="ECO:0000256" key="7">
    <source>
        <dbReference type="ARBA" id="ARBA00022692"/>
    </source>
</evidence>
<comment type="similarity">
    <text evidence="2 18">Belongs to the cytochrome c oxidase subunit 2 family.</text>
</comment>
<gene>
    <name evidence="22" type="primary">COII</name>
</gene>
<dbReference type="SUPFAM" id="SSF49503">
    <property type="entry name" value="Cupredoxins"/>
    <property type="match status" value="1"/>
</dbReference>
<dbReference type="InterPro" id="IPR045187">
    <property type="entry name" value="CcO_II"/>
</dbReference>
<dbReference type="Pfam" id="PF00116">
    <property type="entry name" value="COX2"/>
    <property type="match status" value="1"/>
</dbReference>
<accession>A0A1U7AFR1</accession>
<evidence type="ECO:0000256" key="13">
    <source>
        <dbReference type="ARBA" id="ARBA00022989"/>
    </source>
</evidence>
<evidence type="ECO:0000256" key="11">
    <source>
        <dbReference type="ARBA" id="ARBA00022967"/>
    </source>
</evidence>
<dbReference type="EMBL" id="KU852748">
    <property type="protein sequence ID" value="AOW68566.1"/>
    <property type="molecule type" value="Genomic_DNA"/>
</dbReference>
<keyword evidence="7 18" id="KW-0812">Transmembrane</keyword>
<dbReference type="PROSITE" id="PS00078">
    <property type="entry name" value="COX2"/>
    <property type="match status" value="1"/>
</dbReference>
<evidence type="ECO:0000256" key="4">
    <source>
        <dbReference type="ARBA" id="ARBA00015946"/>
    </source>
</evidence>
<dbReference type="PANTHER" id="PTHR22888">
    <property type="entry name" value="CYTOCHROME C OXIDASE, SUBUNIT II"/>
    <property type="match status" value="1"/>
</dbReference>
<keyword evidence="12 18" id="KW-0249">Electron transport</keyword>
<keyword evidence="14 18" id="KW-0186">Copper</keyword>
<keyword evidence="16 18" id="KW-0472">Membrane</keyword>
<dbReference type="PRINTS" id="PR01166">
    <property type="entry name" value="CYCOXIDASEII"/>
</dbReference>
<name>A0A1U7AFR1_9ARAC</name>
<evidence type="ECO:0000256" key="5">
    <source>
        <dbReference type="ARBA" id="ARBA00022448"/>
    </source>
</evidence>
<comment type="cofactor">
    <cofactor evidence="18">
        <name>Cu cation</name>
        <dbReference type="ChEBI" id="CHEBI:23378"/>
    </cofactor>
    <text evidence="18">Binds a copper A center.</text>
</comment>
<comment type="function">
    <text evidence="18">Component of the cytochrome c oxidase, the last enzyme in the mitochondrial electron transport chain which drives oxidative phosphorylation. The respiratory chain contains 3 multisubunit complexes succinate dehydrogenase (complex II, CII), ubiquinol-cytochrome c oxidoreductase (cytochrome b-c1 complex, complex III, CIII) and cytochrome c oxidase (complex IV, CIV), that cooperate to transfer electrons derived from NADH and succinate to molecular oxygen, creating an electrochemical gradient over the inner membrane that drives transmembrane transport and the ATP synthase. Cytochrome c oxidase is the component of the respiratory chain that catalyzes the reduction of oxygen to water. Electrons originating from reduced cytochrome c in the intermembrane space (IMS) are transferred via the dinuclear copper A center (CU(A)) of subunit 2 and heme A of subunit 1 to the active site in subunit 1, a binuclear center (BNC) formed by heme A3 and copper B (CU(B)). The BNC reduces molecular oxygen to 2 water molecules using 4 electrons from cytochrome c in the IMS and 4 protons from the mitochondrial matrix.</text>
</comment>
<evidence type="ECO:0000256" key="9">
    <source>
        <dbReference type="ARBA" id="ARBA00022792"/>
    </source>
</evidence>
<evidence type="ECO:0000256" key="12">
    <source>
        <dbReference type="ARBA" id="ARBA00022982"/>
    </source>
</evidence>
<evidence type="ECO:0000313" key="22">
    <source>
        <dbReference type="EMBL" id="AOW68566.1"/>
    </source>
</evidence>
<keyword evidence="8 18" id="KW-0479">Metal-binding</keyword>
<feature type="transmembrane region" description="Helical" evidence="19">
    <location>
        <begin position="21"/>
        <end position="43"/>
    </location>
</feature>
<evidence type="ECO:0000256" key="15">
    <source>
        <dbReference type="ARBA" id="ARBA00023128"/>
    </source>
</evidence>
<comment type="subcellular location">
    <subcellularLocation>
        <location evidence="1 18">Mitochondrion inner membrane</location>
        <topology evidence="1 18">Multi-pass membrane protein</topology>
    </subcellularLocation>
</comment>
<evidence type="ECO:0000259" key="20">
    <source>
        <dbReference type="PROSITE" id="PS50857"/>
    </source>
</evidence>
<dbReference type="InterPro" id="IPR036257">
    <property type="entry name" value="Cyt_c_oxidase_su2_TM_sf"/>
</dbReference>
<feature type="domain" description="Cytochrome oxidase subunit II transmembrane region profile" evidence="21">
    <location>
        <begin position="1"/>
        <end position="91"/>
    </location>
</feature>
<feature type="domain" description="Cytochrome oxidase subunit II copper A binding" evidence="20">
    <location>
        <begin position="92"/>
        <end position="223"/>
    </location>
</feature>
<evidence type="ECO:0000256" key="8">
    <source>
        <dbReference type="ARBA" id="ARBA00022723"/>
    </source>
</evidence>
<dbReference type="InterPro" id="IPR008972">
    <property type="entry name" value="Cupredoxin"/>
</dbReference>
<keyword evidence="11" id="KW-1278">Translocase</keyword>
<evidence type="ECO:0000256" key="18">
    <source>
        <dbReference type="RuleBase" id="RU000457"/>
    </source>
</evidence>
<protein>
    <recommendedName>
        <fullName evidence="4 18">Cytochrome c oxidase subunit 2</fullName>
    </recommendedName>
</protein>
<sequence length="223" mass="26022">MPTWGSLLFQNSVSSVMEQLIFFHDHVMVVMIMIMVMVGYILVNCCVGKFYNLGMFHGQSLEMIWTVIPAVFLLFIAFPSLRLLYLMEESEAFDMTLKVLGHQWYWSYEYSDLGVKFFDSYMLSENDCMYRLLNVDNCLVIPFKTNIRLIVSSVDVIHSWTIPSLGVKADAIPGRLNQLFLNFNRMGLFFGQCSEICGANHSFMPILMMVIPRWEFLVKWFEY</sequence>
<evidence type="ECO:0000256" key="2">
    <source>
        <dbReference type="ARBA" id="ARBA00007866"/>
    </source>
</evidence>
<dbReference type="NCBIfam" id="TIGR02866">
    <property type="entry name" value="CoxB"/>
    <property type="match status" value="1"/>
</dbReference>
<dbReference type="InterPro" id="IPR001505">
    <property type="entry name" value="Copper_CuA"/>
</dbReference>
<comment type="catalytic activity">
    <reaction evidence="17">
        <text>4 Fe(II)-[cytochrome c] + O2 + 8 H(+)(in) = 4 Fe(III)-[cytochrome c] + 2 H2O + 4 H(+)(out)</text>
        <dbReference type="Rhea" id="RHEA:11436"/>
        <dbReference type="Rhea" id="RHEA-COMP:10350"/>
        <dbReference type="Rhea" id="RHEA-COMP:14399"/>
        <dbReference type="ChEBI" id="CHEBI:15377"/>
        <dbReference type="ChEBI" id="CHEBI:15378"/>
        <dbReference type="ChEBI" id="CHEBI:15379"/>
        <dbReference type="ChEBI" id="CHEBI:29033"/>
        <dbReference type="ChEBI" id="CHEBI:29034"/>
        <dbReference type="EC" id="7.1.1.9"/>
    </reaction>
    <physiologicalReaction direction="left-to-right" evidence="17">
        <dbReference type="Rhea" id="RHEA:11437"/>
    </physiologicalReaction>
</comment>
<dbReference type="SUPFAM" id="SSF81464">
    <property type="entry name" value="Cytochrome c oxidase subunit II-like, transmembrane region"/>
    <property type="match status" value="1"/>
</dbReference>
<keyword evidence="15 18" id="KW-0496">Mitochondrion</keyword>
<dbReference type="AlphaFoldDB" id="A0A1U7AFR1"/>
<dbReference type="GO" id="GO:0005743">
    <property type="term" value="C:mitochondrial inner membrane"/>
    <property type="evidence" value="ECO:0007669"/>
    <property type="project" value="UniProtKB-SubCell"/>
</dbReference>
<reference evidence="22" key="1">
    <citation type="submission" date="2016-02" db="EMBL/GenBank/DDBJ databases">
        <title>The complete mitochondrial genome of spider Ebrechtella tricuspidata (Araneae: Thomisidae).</title>
        <authorList>
            <person name="Fang W."/>
            <person name="Wang Z."/>
            <person name="Li C."/>
            <person name="Yu X."/>
        </authorList>
    </citation>
    <scope>NUCLEOTIDE SEQUENCE</scope>
</reference>
<evidence type="ECO:0000256" key="10">
    <source>
        <dbReference type="ARBA" id="ARBA00022842"/>
    </source>
</evidence>
<evidence type="ECO:0000256" key="17">
    <source>
        <dbReference type="ARBA" id="ARBA00049512"/>
    </source>
</evidence>
<evidence type="ECO:0000256" key="3">
    <source>
        <dbReference type="ARBA" id="ARBA00011164"/>
    </source>
</evidence>
<dbReference type="Pfam" id="PF02790">
    <property type="entry name" value="COX2_TM"/>
    <property type="match status" value="1"/>
</dbReference>
<comment type="subunit">
    <text evidence="3">Component of the cytochrome c oxidase (complex IV, CIV), a multisubunit enzyme composed of a catalytic core of 3 subunits and several supernumerary subunits. The complex exists as a monomer or a dimer and forms supercomplexes (SCs) in the inner mitochondrial membrane with ubiquinol-cytochrome c oxidoreductase (cytochrome b-c1 complex, complex III, CIII).</text>
</comment>
<proteinExistence type="inferred from homology"/>
<keyword evidence="9 18" id="KW-0999">Mitochondrion inner membrane</keyword>
<dbReference type="PROSITE" id="PS50999">
    <property type="entry name" value="COX2_TM"/>
    <property type="match status" value="1"/>
</dbReference>
<feature type="transmembrane region" description="Helical" evidence="19">
    <location>
        <begin position="63"/>
        <end position="85"/>
    </location>
</feature>
<dbReference type="GO" id="GO:0004129">
    <property type="term" value="F:cytochrome-c oxidase activity"/>
    <property type="evidence" value="ECO:0007669"/>
    <property type="project" value="UniProtKB-EC"/>
</dbReference>
<dbReference type="CDD" id="cd13912">
    <property type="entry name" value="CcO_II_C"/>
    <property type="match status" value="1"/>
</dbReference>
<dbReference type="Gene3D" id="2.60.40.420">
    <property type="entry name" value="Cupredoxins - blue copper proteins"/>
    <property type="match status" value="1"/>
</dbReference>
<dbReference type="GO" id="GO:0016491">
    <property type="term" value="F:oxidoreductase activity"/>
    <property type="evidence" value="ECO:0007669"/>
    <property type="project" value="InterPro"/>
</dbReference>
<evidence type="ECO:0000256" key="14">
    <source>
        <dbReference type="ARBA" id="ARBA00023008"/>
    </source>
</evidence>
<evidence type="ECO:0000256" key="16">
    <source>
        <dbReference type="ARBA" id="ARBA00023136"/>
    </source>
</evidence>
<dbReference type="GO" id="GO:0005507">
    <property type="term" value="F:copper ion binding"/>
    <property type="evidence" value="ECO:0007669"/>
    <property type="project" value="InterPro"/>
</dbReference>
<organism evidence="22">
    <name type="scientific">Ebrechtella tricuspidata</name>
    <dbReference type="NCBI Taxonomy" id="1112414"/>
    <lineage>
        <taxon>Eukaryota</taxon>
        <taxon>Metazoa</taxon>
        <taxon>Ecdysozoa</taxon>
        <taxon>Arthropoda</taxon>
        <taxon>Chelicerata</taxon>
        <taxon>Arachnida</taxon>
        <taxon>Araneae</taxon>
        <taxon>Araneomorphae</taxon>
        <taxon>Entelegynae</taxon>
        <taxon>Dionycha</taxon>
        <taxon>Thomisidae</taxon>
        <taxon>Ebrechtella</taxon>
    </lineage>
</organism>
<dbReference type="PANTHER" id="PTHR22888:SF9">
    <property type="entry name" value="CYTOCHROME C OXIDASE SUBUNIT 2"/>
    <property type="match status" value="1"/>
</dbReference>
<keyword evidence="6 18" id="KW-0679">Respiratory chain</keyword>
<dbReference type="InterPro" id="IPR002429">
    <property type="entry name" value="CcO_II-like_C"/>
</dbReference>
<evidence type="ECO:0000259" key="21">
    <source>
        <dbReference type="PROSITE" id="PS50999"/>
    </source>
</evidence>
<dbReference type="PROSITE" id="PS50857">
    <property type="entry name" value="COX2_CUA"/>
    <property type="match status" value="1"/>
</dbReference>
<dbReference type="InterPro" id="IPR011759">
    <property type="entry name" value="Cyt_c_oxidase_su2_TM_dom"/>
</dbReference>
<dbReference type="Gene3D" id="1.10.287.90">
    <property type="match status" value="1"/>
</dbReference>
<dbReference type="InterPro" id="IPR014222">
    <property type="entry name" value="Cyt_c_oxidase_su2"/>
</dbReference>
<geneLocation type="mitochondrion" evidence="22"/>
<keyword evidence="5 18" id="KW-0813">Transport</keyword>
<dbReference type="FunFam" id="2.60.40.420:FF:000001">
    <property type="entry name" value="Cytochrome c oxidase subunit 2"/>
    <property type="match status" value="1"/>
</dbReference>
<evidence type="ECO:0000256" key="19">
    <source>
        <dbReference type="SAM" id="Phobius"/>
    </source>
</evidence>
<evidence type="ECO:0000256" key="1">
    <source>
        <dbReference type="ARBA" id="ARBA00004448"/>
    </source>
</evidence>
<keyword evidence="10" id="KW-0460">Magnesium</keyword>
<keyword evidence="13 19" id="KW-1133">Transmembrane helix</keyword>
<dbReference type="InterPro" id="IPR034210">
    <property type="entry name" value="CcO_II_C"/>
</dbReference>
<evidence type="ECO:0000256" key="6">
    <source>
        <dbReference type="ARBA" id="ARBA00022660"/>
    </source>
</evidence>